<reference evidence="3" key="1">
    <citation type="submission" date="2016-08" db="EMBL/GenBank/DDBJ databases">
        <authorList>
            <person name="Varghese N."/>
            <person name="Submissions Spin"/>
        </authorList>
    </citation>
    <scope>NUCLEOTIDE SEQUENCE [LARGE SCALE GENOMIC DNA]</scope>
    <source>
        <strain evidence="3">SGD-1123</strain>
    </source>
</reference>
<gene>
    <name evidence="2" type="ORF">GA0061094_0524</name>
</gene>
<dbReference type="SUPFAM" id="SSF53474">
    <property type="entry name" value="alpha/beta-Hydrolases"/>
    <property type="match status" value="1"/>
</dbReference>
<dbReference type="AlphaFoldDB" id="A0A1C3ZA73"/>
<dbReference type="GO" id="GO:0016020">
    <property type="term" value="C:membrane"/>
    <property type="evidence" value="ECO:0007669"/>
    <property type="project" value="TreeGrafter"/>
</dbReference>
<dbReference type="InterPro" id="IPR050266">
    <property type="entry name" value="AB_hydrolase_sf"/>
</dbReference>
<keyword evidence="3" id="KW-1185">Reference proteome</keyword>
<dbReference type="EMBL" id="FMAU01000001">
    <property type="protein sequence ID" value="SCB79188.1"/>
    <property type="molecule type" value="Genomic_DNA"/>
</dbReference>
<accession>A0A1C3ZA73</accession>
<dbReference type="InterPro" id="IPR000073">
    <property type="entry name" value="AB_hydrolase_1"/>
</dbReference>
<dbReference type="GO" id="GO:0046464">
    <property type="term" value="P:acylglycerol catabolic process"/>
    <property type="evidence" value="ECO:0007669"/>
    <property type="project" value="TreeGrafter"/>
</dbReference>
<evidence type="ECO:0000313" key="2">
    <source>
        <dbReference type="EMBL" id="SCB79188.1"/>
    </source>
</evidence>
<dbReference type="PANTHER" id="PTHR43798:SF33">
    <property type="entry name" value="HYDROLASE, PUTATIVE (AFU_ORTHOLOGUE AFUA_2G14860)-RELATED"/>
    <property type="match status" value="1"/>
</dbReference>
<evidence type="ECO:0000313" key="3">
    <source>
        <dbReference type="Proteomes" id="UP000181997"/>
    </source>
</evidence>
<evidence type="ECO:0000259" key="1">
    <source>
        <dbReference type="Pfam" id="PF00561"/>
    </source>
</evidence>
<organism evidence="2 3">
    <name type="scientific">[Bacillus] enclensis</name>
    <dbReference type="NCBI Taxonomy" id="1402860"/>
    <lineage>
        <taxon>Bacteria</taxon>
        <taxon>Bacillati</taxon>
        <taxon>Bacillota</taxon>
        <taxon>Bacilli</taxon>
        <taxon>Bacillales</taxon>
        <taxon>Bacillaceae</taxon>
        <taxon>Rossellomorea</taxon>
    </lineage>
</organism>
<dbReference type="Proteomes" id="UP000181997">
    <property type="component" value="Unassembled WGS sequence"/>
</dbReference>
<dbReference type="Pfam" id="PF00561">
    <property type="entry name" value="Abhydrolase_1"/>
    <property type="match status" value="1"/>
</dbReference>
<sequence>MKMSDCLFEEKYVKVKHFNICVKVFGEQKWKPTVVMDAGYGDYSKTWENIAPVIAEETGVILYDRAGLGNSEKSSTPRTSDNMVDELKEMLTEMNIHPPYLLVGHSFGGVNMRLFATKYPEKVSGLILVDSTPEDYREDFLPTMPAEFQKAYKDQFVYESNYKEFIESLKLVKKSRKQLNIPLAVIAAGKKAHYSASSQQLWNNMQKELLTISTNSRFILAENSAHYIQYDEPMVVVEAIKRLI</sequence>
<dbReference type="Gene3D" id="3.40.50.1820">
    <property type="entry name" value="alpha/beta hydrolase"/>
    <property type="match status" value="1"/>
</dbReference>
<protein>
    <submittedName>
        <fullName evidence="2">Pimeloyl-ACP methyl ester carboxylesterase</fullName>
    </submittedName>
</protein>
<name>A0A1C3ZA73_9BACI</name>
<dbReference type="GO" id="GO:0047372">
    <property type="term" value="F:monoacylglycerol lipase activity"/>
    <property type="evidence" value="ECO:0007669"/>
    <property type="project" value="TreeGrafter"/>
</dbReference>
<dbReference type="PANTHER" id="PTHR43798">
    <property type="entry name" value="MONOACYLGLYCEROL LIPASE"/>
    <property type="match status" value="1"/>
</dbReference>
<dbReference type="InterPro" id="IPR029058">
    <property type="entry name" value="AB_hydrolase_fold"/>
</dbReference>
<proteinExistence type="predicted"/>
<dbReference type="PRINTS" id="PR00111">
    <property type="entry name" value="ABHYDROLASE"/>
</dbReference>
<feature type="domain" description="AB hydrolase-1" evidence="1">
    <location>
        <begin position="32"/>
        <end position="158"/>
    </location>
</feature>